<dbReference type="EMBL" id="MHPP01000029">
    <property type="protein sequence ID" value="OGZ83748.1"/>
    <property type="molecule type" value="Genomic_DNA"/>
</dbReference>
<dbReference type="PIRSF" id="PIRSF007028">
    <property type="entry name" value="UCP007028"/>
    <property type="match status" value="1"/>
</dbReference>
<protein>
    <recommendedName>
        <fullName evidence="3">RNA signal recognition particle</fullName>
    </recommendedName>
</protein>
<dbReference type="SUPFAM" id="SSF54909">
    <property type="entry name" value="Dimeric alpha+beta barrel"/>
    <property type="match status" value="1"/>
</dbReference>
<dbReference type="STRING" id="1802229.A2401_00225"/>
<dbReference type="InterPro" id="IPR009874">
    <property type="entry name" value="DUF1428"/>
</dbReference>
<dbReference type="InterPro" id="IPR011008">
    <property type="entry name" value="Dimeric_a/b-barrel"/>
</dbReference>
<organism evidence="1 2">
    <name type="scientific">Candidatus Staskawiczbacteria bacterium RIFOXYC1_FULL_38_18</name>
    <dbReference type="NCBI Taxonomy" id="1802229"/>
    <lineage>
        <taxon>Bacteria</taxon>
        <taxon>Candidatus Staskawicziibacteriota</taxon>
    </lineage>
</organism>
<dbReference type="AlphaFoldDB" id="A0A1G2JBT7"/>
<evidence type="ECO:0008006" key="3">
    <source>
        <dbReference type="Google" id="ProtNLM"/>
    </source>
</evidence>
<gene>
    <name evidence="1" type="ORF">A2401_00225</name>
</gene>
<dbReference type="Pfam" id="PF07237">
    <property type="entry name" value="DUF1428"/>
    <property type="match status" value="1"/>
</dbReference>
<accession>A0A1G2JBT7</accession>
<sequence>MKKNKENYVDGFLLVVPKEKVEEYKKMAEGAKKLWLQHGALDYKECIGEDLNPKPPEGAPEIPLPRSFIEAAGAKPDETVWFSFIVFESRKHRDQVNAKVMVDMEKEMKDFKDKSMPLDIGRVFYGGFKVEVGG</sequence>
<dbReference type="Gene3D" id="3.30.70.100">
    <property type="match status" value="1"/>
</dbReference>
<proteinExistence type="predicted"/>
<dbReference type="Proteomes" id="UP000177751">
    <property type="component" value="Unassembled WGS sequence"/>
</dbReference>
<reference evidence="1 2" key="1">
    <citation type="journal article" date="2016" name="Nat. Commun.">
        <title>Thousands of microbial genomes shed light on interconnected biogeochemical processes in an aquifer system.</title>
        <authorList>
            <person name="Anantharaman K."/>
            <person name="Brown C.T."/>
            <person name="Hug L.A."/>
            <person name="Sharon I."/>
            <person name="Castelle C.J."/>
            <person name="Probst A.J."/>
            <person name="Thomas B.C."/>
            <person name="Singh A."/>
            <person name="Wilkins M.J."/>
            <person name="Karaoz U."/>
            <person name="Brodie E.L."/>
            <person name="Williams K.H."/>
            <person name="Hubbard S.S."/>
            <person name="Banfield J.F."/>
        </authorList>
    </citation>
    <scope>NUCLEOTIDE SEQUENCE [LARGE SCALE GENOMIC DNA]</scope>
</reference>
<evidence type="ECO:0000313" key="1">
    <source>
        <dbReference type="EMBL" id="OGZ83748.1"/>
    </source>
</evidence>
<name>A0A1G2JBT7_9BACT</name>
<evidence type="ECO:0000313" key="2">
    <source>
        <dbReference type="Proteomes" id="UP000177751"/>
    </source>
</evidence>
<comment type="caution">
    <text evidence="1">The sequence shown here is derived from an EMBL/GenBank/DDBJ whole genome shotgun (WGS) entry which is preliminary data.</text>
</comment>